<dbReference type="OrthoDB" id="360540at2759"/>
<evidence type="ECO:0008006" key="3">
    <source>
        <dbReference type="Google" id="ProtNLM"/>
    </source>
</evidence>
<accession>A0A6A7AM45</accession>
<dbReference type="AlphaFoldDB" id="A0A6A7AM45"/>
<reference evidence="1" key="1">
    <citation type="journal article" date="2020" name="Stud. Mycol.">
        <title>101 Dothideomycetes genomes: a test case for predicting lifestyles and emergence of pathogens.</title>
        <authorList>
            <person name="Haridas S."/>
            <person name="Albert R."/>
            <person name="Binder M."/>
            <person name="Bloem J."/>
            <person name="Labutti K."/>
            <person name="Salamov A."/>
            <person name="Andreopoulos B."/>
            <person name="Baker S."/>
            <person name="Barry K."/>
            <person name="Bills G."/>
            <person name="Bluhm B."/>
            <person name="Cannon C."/>
            <person name="Castanera R."/>
            <person name="Culley D."/>
            <person name="Daum C."/>
            <person name="Ezra D."/>
            <person name="Gonzalez J."/>
            <person name="Henrissat B."/>
            <person name="Kuo A."/>
            <person name="Liang C."/>
            <person name="Lipzen A."/>
            <person name="Lutzoni F."/>
            <person name="Magnuson J."/>
            <person name="Mondo S."/>
            <person name="Nolan M."/>
            <person name="Ohm R."/>
            <person name="Pangilinan J."/>
            <person name="Park H.-J."/>
            <person name="Ramirez L."/>
            <person name="Alfaro M."/>
            <person name="Sun H."/>
            <person name="Tritt A."/>
            <person name="Yoshinaga Y."/>
            <person name="Zwiers L.-H."/>
            <person name="Turgeon B."/>
            <person name="Goodwin S."/>
            <person name="Spatafora J."/>
            <person name="Crous P."/>
            <person name="Grigoriev I."/>
        </authorList>
    </citation>
    <scope>NUCLEOTIDE SEQUENCE</scope>
    <source>
        <strain evidence="1">CBS 113818</strain>
    </source>
</reference>
<proteinExistence type="predicted"/>
<gene>
    <name evidence="1" type="ORF">CC86DRAFT_442036</name>
</gene>
<dbReference type="EMBL" id="MU006216">
    <property type="protein sequence ID" value="KAF2833605.1"/>
    <property type="molecule type" value="Genomic_DNA"/>
</dbReference>
<evidence type="ECO:0000313" key="1">
    <source>
        <dbReference type="EMBL" id="KAF2833605.1"/>
    </source>
</evidence>
<keyword evidence="2" id="KW-1185">Reference proteome</keyword>
<name>A0A6A7AM45_9PLEO</name>
<dbReference type="Proteomes" id="UP000799424">
    <property type="component" value="Unassembled WGS sequence"/>
</dbReference>
<protein>
    <recommendedName>
        <fullName evidence="3">Cell division cycle protein 123</fullName>
    </recommendedName>
</protein>
<sequence length="241" mass="26867">MDVRVVPFSLVAVDNTATKAIQDSSHPLSFPSQRFNTPTHSRSEIIPSVPERINFKHEAPPQNMTDSHVCNIPSFLYEDLMLLFTKWMTTGAIGSESLQDVIEAWTSTKAGKDLEAKLDGKFFWLIRLDQMSPKDSTLVRNGPISSFSDLVLKICSSMRAHGCFQHAKKDADDIGGNVTMQLILNPWDPEMDPAKEFRVFLVEINPFGAMSGCGACLFNWVSDKKMLYGLEKADFAVTLTS</sequence>
<evidence type="ECO:0000313" key="2">
    <source>
        <dbReference type="Proteomes" id="UP000799424"/>
    </source>
</evidence>
<organism evidence="1 2">
    <name type="scientific">Ophiobolus disseminans</name>
    <dbReference type="NCBI Taxonomy" id="1469910"/>
    <lineage>
        <taxon>Eukaryota</taxon>
        <taxon>Fungi</taxon>
        <taxon>Dikarya</taxon>
        <taxon>Ascomycota</taxon>
        <taxon>Pezizomycotina</taxon>
        <taxon>Dothideomycetes</taxon>
        <taxon>Pleosporomycetidae</taxon>
        <taxon>Pleosporales</taxon>
        <taxon>Pleosporineae</taxon>
        <taxon>Phaeosphaeriaceae</taxon>
        <taxon>Ophiobolus</taxon>
    </lineage>
</organism>